<dbReference type="GO" id="GO:0017056">
    <property type="term" value="F:structural constituent of nuclear pore"/>
    <property type="evidence" value="ECO:0007669"/>
    <property type="project" value="TreeGrafter"/>
</dbReference>
<dbReference type="GO" id="GO:0051028">
    <property type="term" value="P:mRNA transport"/>
    <property type="evidence" value="ECO:0007669"/>
    <property type="project" value="UniProtKB-KW"/>
</dbReference>
<organism evidence="10 11">
    <name type="scientific">Oldenlandia corymbosa var. corymbosa</name>
    <dbReference type="NCBI Taxonomy" id="529605"/>
    <lineage>
        <taxon>Eukaryota</taxon>
        <taxon>Viridiplantae</taxon>
        <taxon>Streptophyta</taxon>
        <taxon>Embryophyta</taxon>
        <taxon>Tracheophyta</taxon>
        <taxon>Spermatophyta</taxon>
        <taxon>Magnoliopsida</taxon>
        <taxon>eudicotyledons</taxon>
        <taxon>Gunneridae</taxon>
        <taxon>Pentapetalae</taxon>
        <taxon>asterids</taxon>
        <taxon>lamiids</taxon>
        <taxon>Gentianales</taxon>
        <taxon>Rubiaceae</taxon>
        <taxon>Rubioideae</taxon>
        <taxon>Spermacoceae</taxon>
        <taxon>Hedyotis-Oldenlandia complex</taxon>
        <taxon>Oldenlandia</taxon>
    </lineage>
</organism>
<dbReference type="EMBL" id="OX459120">
    <property type="protein sequence ID" value="CAI9100046.1"/>
    <property type="molecule type" value="Genomic_DNA"/>
</dbReference>
<dbReference type="Proteomes" id="UP001161247">
    <property type="component" value="Chromosome 3"/>
</dbReference>
<evidence type="ECO:0000256" key="9">
    <source>
        <dbReference type="SAM" id="MobiDB-lite"/>
    </source>
</evidence>
<name>A0AAV1CWH9_OLDCO</name>
<dbReference type="GO" id="GO:0003723">
    <property type="term" value="F:RNA binding"/>
    <property type="evidence" value="ECO:0007669"/>
    <property type="project" value="TreeGrafter"/>
</dbReference>
<evidence type="ECO:0000256" key="3">
    <source>
        <dbReference type="ARBA" id="ARBA00022448"/>
    </source>
</evidence>
<gene>
    <name evidence="10" type="ORF">OLC1_LOCUS9960</name>
</gene>
<dbReference type="GO" id="GO:0000973">
    <property type="term" value="P:post-transcriptional tethering of RNA polymerase II gene DNA at nuclear periphery"/>
    <property type="evidence" value="ECO:0007669"/>
    <property type="project" value="TreeGrafter"/>
</dbReference>
<comment type="subcellular location">
    <subcellularLocation>
        <location evidence="1">Nucleus</location>
        <location evidence="1">Nuclear pore complex</location>
    </subcellularLocation>
</comment>
<keyword evidence="3" id="KW-0813">Transport</keyword>
<reference evidence="10" key="1">
    <citation type="submission" date="2023-03" db="EMBL/GenBank/DDBJ databases">
        <authorList>
            <person name="Julca I."/>
        </authorList>
    </citation>
    <scope>NUCLEOTIDE SEQUENCE</scope>
</reference>
<dbReference type="GO" id="GO:0006405">
    <property type="term" value="P:RNA export from nucleus"/>
    <property type="evidence" value="ECO:0007669"/>
    <property type="project" value="TreeGrafter"/>
</dbReference>
<dbReference type="GO" id="GO:0008139">
    <property type="term" value="F:nuclear localization sequence binding"/>
    <property type="evidence" value="ECO:0007669"/>
    <property type="project" value="TreeGrafter"/>
</dbReference>
<evidence type="ECO:0000256" key="5">
    <source>
        <dbReference type="ARBA" id="ARBA00022927"/>
    </source>
</evidence>
<evidence type="ECO:0000256" key="2">
    <source>
        <dbReference type="ARBA" id="ARBA00008926"/>
    </source>
</evidence>
<keyword evidence="8" id="KW-0539">Nucleus</keyword>
<sequence>MFGSSPSAASETLGSSNPFGAQPQTTSSFFGSSGSMFSMPTPSSSSTPTIGASSSSANTAPGFVSPAPVVCGGSGTQSSGSSSTTPACCATVTGGSLGVSSGSPVSGSVTDSETPAESKPAPCTTSVGSLGVSPAGSSSFGQSSPLFVKQQRGSRAIPYTETPECDQFSGGRHSSIAAMPPYKHLSHEELRFEDYEQGDKGTPASEGTFHSPLPSTTLPPSHPFAPKTSASTSLYNHSSSPFPAPSLFTSGPSLVTNTSPFSNSRQTSGVISSNFSHIPPSPMFQLTTPGFGPTKNTNSSLFGQGPTTITSFGSSSGPNSGFSNSLFSNNTQPCPIIPAFGTKNTNTSPFGQTTISFGSSSAPASGFSNSIFNNTPAFGGSTNTNSSTCGQVTTPFSQSTPGSIQATSTFNSPAPGFLGNMLFTNTPQLPNASNKFSNTPSQQPNISNPGFCQATLSFFAVPFQSVQPANGISGFNVATPIMFAQNTSGQPLIMQGVVVPQAVPANLIAMPIPQAPVGGTATPSPVQYGIFWFLAGGGCLKRPQLFFADYDFVDIQMKADSTATLENAHVVSIDGHEDISGGYTRLERNLANVTTGNVKKLLGIHENIDIDRLLQEDEKYELYEPTIQNVVKNYFLLNEAVMKCFASTDPIGKEFAYF</sequence>
<feature type="compositionally biased region" description="Low complexity" evidence="9">
    <location>
        <begin position="133"/>
        <end position="144"/>
    </location>
</feature>
<feature type="region of interest" description="Disordered" evidence="9">
    <location>
        <begin position="1"/>
        <end position="144"/>
    </location>
</feature>
<feature type="region of interest" description="Disordered" evidence="9">
    <location>
        <begin position="195"/>
        <end position="236"/>
    </location>
</feature>
<feature type="compositionally biased region" description="Low complexity" evidence="9">
    <location>
        <begin position="25"/>
        <end position="57"/>
    </location>
</feature>
<accession>A0AAV1CWH9</accession>
<evidence type="ECO:0000256" key="6">
    <source>
        <dbReference type="ARBA" id="ARBA00023010"/>
    </source>
</evidence>
<keyword evidence="6" id="KW-0811">Translocation</keyword>
<evidence type="ECO:0000313" key="10">
    <source>
        <dbReference type="EMBL" id="CAI9100046.1"/>
    </source>
</evidence>
<feature type="compositionally biased region" description="Low complexity" evidence="9">
    <location>
        <begin position="76"/>
        <end position="112"/>
    </location>
</feature>
<dbReference type="GO" id="GO:0034398">
    <property type="term" value="P:telomere tethering at nuclear periphery"/>
    <property type="evidence" value="ECO:0007669"/>
    <property type="project" value="TreeGrafter"/>
</dbReference>
<feature type="compositionally biased region" description="Low complexity" evidence="9">
    <location>
        <begin position="208"/>
        <end position="219"/>
    </location>
</feature>
<dbReference type="PANTHER" id="PTHR23198:SF15">
    <property type="entry name" value="OS01G0383900 PROTEIN"/>
    <property type="match status" value="1"/>
</dbReference>
<keyword evidence="4" id="KW-0509">mRNA transport</keyword>
<evidence type="ECO:0000256" key="8">
    <source>
        <dbReference type="ARBA" id="ARBA00023242"/>
    </source>
</evidence>
<protein>
    <submittedName>
        <fullName evidence="10">OLC1v1036966C1</fullName>
    </submittedName>
</protein>
<dbReference type="AlphaFoldDB" id="A0AAV1CWH9"/>
<evidence type="ECO:0000256" key="4">
    <source>
        <dbReference type="ARBA" id="ARBA00022816"/>
    </source>
</evidence>
<evidence type="ECO:0000256" key="7">
    <source>
        <dbReference type="ARBA" id="ARBA00023132"/>
    </source>
</evidence>
<dbReference type="Gene3D" id="1.10.10.2360">
    <property type="match status" value="1"/>
</dbReference>
<comment type="similarity">
    <text evidence="2">Belongs to the nucleoporin GLFG family.</text>
</comment>
<evidence type="ECO:0000256" key="1">
    <source>
        <dbReference type="ARBA" id="ARBA00004567"/>
    </source>
</evidence>
<dbReference type="GO" id="GO:0006606">
    <property type="term" value="P:protein import into nucleus"/>
    <property type="evidence" value="ECO:0007669"/>
    <property type="project" value="TreeGrafter"/>
</dbReference>
<keyword evidence="11" id="KW-1185">Reference proteome</keyword>
<feature type="compositionally biased region" description="Polar residues" evidence="9">
    <location>
        <begin position="1"/>
        <end position="24"/>
    </location>
</feature>
<keyword evidence="7" id="KW-0906">Nuclear pore complex</keyword>
<dbReference type="FunFam" id="1.10.10.2360:FF:000001">
    <property type="entry name" value="Nuclear pore complex protein Nup98-Nup96"/>
    <property type="match status" value="1"/>
</dbReference>
<keyword evidence="5" id="KW-0653">Protein transport</keyword>
<dbReference type="InterPro" id="IPR037665">
    <property type="entry name" value="Nucleoporin_S59-like"/>
</dbReference>
<dbReference type="PANTHER" id="PTHR23198">
    <property type="entry name" value="NUCLEOPORIN"/>
    <property type="match status" value="1"/>
</dbReference>
<dbReference type="GO" id="GO:0044614">
    <property type="term" value="C:nuclear pore cytoplasmic filaments"/>
    <property type="evidence" value="ECO:0007669"/>
    <property type="project" value="TreeGrafter"/>
</dbReference>
<evidence type="ECO:0000313" key="11">
    <source>
        <dbReference type="Proteomes" id="UP001161247"/>
    </source>
</evidence>
<proteinExistence type="inferred from homology"/>